<evidence type="ECO:0000313" key="1">
    <source>
        <dbReference type="EMBL" id="QHS91549.1"/>
    </source>
</evidence>
<accession>A0A6C0BJ13</accession>
<dbReference type="EMBL" id="MN739162">
    <property type="protein sequence ID" value="QHS91549.1"/>
    <property type="molecule type" value="Genomic_DNA"/>
</dbReference>
<organism evidence="1">
    <name type="scientific">viral metagenome</name>
    <dbReference type="NCBI Taxonomy" id="1070528"/>
    <lineage>
        <taxon>unclassified sequences</taxon>
        <taxon>metagenomes</taxon>
        <taxon>organismal metagenomes</taxon>
    </lineage>
</organism>
<sequence length="211" mass="25382">MASVNPPIKPEELIEGNPYYIRSKVDFVSPPGENGPLIFLKREMKKQWLGGTWNNRYRETVWENKKKGGDPTKLIQNNWYYFNSEPSTEDILPAKLRIEEYTPVYDLDQYALYYVRRRSDFEAPGYPDDSNFTKPLQFLGFHPQNDSFFSFNEVSRKRRIDIPKDNFYYFLPSENLDNIPSHNSLEFRLQYRKRARTNRNKRMERKRSRKN</sequence>
<dbReference type="AlphaFoldDB" id="A0A6C0BJ13"/>
<protein>
    <submittedName>
        <fullName evidence="1">Uncharacterized protein</fullName>
    </submittedName>
</protein>
<reference evidence="1" key="1">
    <citation type="journal article" date="2020" name="Nature">
        <title>Giant virus diversity and host interactions through global metagenomics.</title>
        <authorList>
            <person name="Schulz F."/>
            <person name="Roux S."/>
            <person name="Paez-Espino D."/>
            <person name="Jungbluth S."/>
            <person name="Walsh D.A."/>
            <person name="Denef V.J."/>
            <person name="McMahon K.D."/>
            <person name="Konstantinidis K.T."/>
            <person name="Eloe-Fadrosh E.A."/>
            <person name="Kyrpides N.C."/>
            <person name="Woyke T."/>
        </authorList>
    </citation>
    <scope>NUCLEOTIDE SEQUENCE</scope>
    <source>
        <strain evidence="1">GVMAG-M-3300013006-15</strain>
    </source>
</reference>
<name>A0A6C0BJ13_9ZZZZ</name>
<proteinExistence type="predicted"/>